<dbReference type="OrthoDB" id="10018191at2759"/>
<evidence type="ECO:0000256" key="5">
    <source>
        <dbReference type="ARBA" id="ARBA00022833"/>
    </source>
</evidence>
<evidence type="ECO:0000256" key="8">
    <source>
        <dbReference type="ARBA" id="ARBA00023163"/>
    </source>
</evidence>
<evidence type="ECO:0000256" key="7">
    <source>
        <dbReference type="ARBA" id="ARBA00023125"/>
    </source>
</evidence>
<dbReference type="PROSITE" id="PS50157">
    <property type="entry name" value="ZINC_FINGER_C2H2_2"/>
    <property type="match status" value="8"/>
</dbReference>
<feature type="domain" description="C2H2-type" evidence="12">
    <location>
        <begin position="733"/>
        <end position="760"/>
    </location>
</feature>
<feature type="domain" description="C2H2-type" evidence="12">
    <location>
        <begin position="649"/>
        <end position="676"/>
    </location>
</feature>
<organism evidence="13 14">
    <name type="scientific">Pomacea canaliculata</name>
    <name type="common">Golden apple snail</name>
    <dbReference type="NCBI Taxonomy" id="400727"/>
    <lineage>
        <taxon>Eukaryota</taxon>
        <taxon>Metazoa</taxon>
        <taxon>Spiralia</taxon>
        <taxon>Lophotrochozoa</taxon>
        <taxon>Mollusca</taxon>
        <taxon>Gastropoda</taxon>
        <taxon>Caenogastropoda</taxon>
        <taxon>Architaenioglossa</taxon>
        <taxon>Ampullarioidea</taxon>
        <taxon>Ampullariidae</taxon>
        <taxon>Pomacea</taxon>
    </lineage>
</organism>
<dbReference type="FunFam" id="3.30.160.60:FF:002343">
    <property type="entry name" value="Zinc finger protein 33A"/>
    <property type="match status" value="1"/>
</dbReference>
<dbReference type="SUPFAM" id="SSF57667">
    <property type="entry name" value="beta-beta-alpha zinc fingers"/>
    <property type="match status" value="4"/>
</dbReference>
<dbReference type="GO" id="GO:0008270">
    <property type="term" value="F:zinc ion binding"/>
    <property type="evidence" value="ECO:0007669"/>
    <property type="project" value="UniProtKB-KW"/>
</dbReference>
<feature type="region of interest" description="Disordered" evidence="11">
    <location>
        <begin position="266"/>
        <end position="308"/>
    </location>
</feature>
<evidence type="ECO:0000256" key="9">
    <source>
        <dbReference type="ARBA" id="ARBA00023242"/>
    </source>
</evidence>
<dbReference type="Gene3D" id="3.30.160.60">
    <property type="entry name" value="Classic Zinc Finger"/>
    <property type="match status" value="7"/>
</dbReference>
<evidence type="ECO:0000256" key="10">
    <source>
        <dbReference type="PROSITE-ProRule" id="PRU00042"/>
    </source>
</evidence>
<feature type="compositionally biased region" description="Polar residues" evidence="11">
    <location>
        <begin position="871"/>
        <end position="880"/>
    </location>
</feature>
<dbReference type="Pfam" id="PF12874">
    <property type="entry name" value="zf-met"/>
    <property type="match status" value="1"/>
</dbReference>
<dbReference type="GO" id="GO:0000981">
    <property type="term" value="F:DNA-binding transcription factor activity, RNA polymerase II-specific"/>
    <property type="evidence" value="ECO:0007669"/>
    <property type="project" value="TreeGrafter"/>
</dbReference>
<keyword evidence="4 10" id="KW-0863">Zinc-finger</keyword>
<dbReference type="EMBL" id="PZQS01000002">
    <property type="protein sequence ID" value="PVD35811.1"/>
    <property type="molecule type" value="Genomic_DNA"/>
</dbReference>
<evidence type="ECO:0000256" key="1">
    <source>
        <dbReference type="ARBA" id="ARBA00004123"/>
    </source>
</evidence>
<comment type="subcellular location">
    <subcellularLocation>
        <location evidence="1">Nucleus</location>
    </subcellularLocation>
</comment>
<keyword evidence="2" id="KW-0479">Metal-binding</keyword>
<reference evidence="13 14" key="1">
    <citation type="submission" date="2018-04" db="EMBL/GenBank/DDBJ databases">
        <title>The genome of golden apple snail Pomacea canaliculata provides insight into stress tolerance and invasive adaptation.</title>
        <authorList>
            <person name="Liu C."/>
            <person name="Liu B."/>
            <person name="Ren Y."/>
            <person name="Zhang Y."/>
            <person name="Wang H."/>
            <person name="Li S."/>
            <person name="Jiang F."/>
            <person name="Yin L."/>
            <person name="Zhang G."/>
            <person name="Qian W."/>
            <person name="Fan W."/>
        </authorList>
    </citation>
    <scope>NUCLEOTIDE SEQUENCE [LARGE SCALE GENOMIC DNA]</scope>
    <source>
        <strain evidence="13">SZHN2017</strain>
        <tissue evidence="13">Muscle</tissue>
    </source>
</reference>
<sequence length="880" mass="95235">MAVFKYGYTQNACLNACFSAEVPTDDDAEADDVESIEKGVVTPWCYSDHDYSVPPTSASVNAGASVVESIDKIDTVVMPWCSADHDYSELSKSCEKQLEDVRSSSKFEQLTEDDGFSTRNKYPPKISAVEENAAVGEVLSLKNEPLDPEYYLNAGELPSPTEAILDLKPVFLREAEPECAHSQQCGKNIKEEFEIELNPDWCPDDDKDERTMPLGDIKSRGLKEDAEPLGGEYIESWHAGKVDCTLVTLGDPEMVTWLPTTEGLEQNTTAGSKCAAQPQSKPDGLKAAVASDKENGGTDVELPTLSRNDLTESVDCEQSSNVGEQQTVTPAGAHCTVVAAVDASDGSGRGGTAAVLAGVAGASSEETYFTETSLARHEVLKMLLATTPVGALPVIAHSSKPTFNGSTGQTLLPLTSNGTQQSFTGHSPRNASSQSIIVLTSPSSDCSSQKLLFVPSTCAQNSVSSGHTIVLLNPSSSEQIPSERTPGGCGDQKTNIFLCQNCGNKIVGQDMLRQHLLRCPMSGSLGLSLPPGPSQTSAVIVSQTDQRPILPKEIVVVVSPKAPVPQAHGVLTNDEGSTGEASETHLEVERPFKCDHCYSRHQKLSHLRIHVVRAHGKPDPLLCPVCGRQFQKQSTFNIHVNTHSSDTPFACPQCPKAYKSAATLKSHLRQHTGERPYQCPICSRLFSELQHVKRHQLTHTRDGPLKCPECPATFLVPSSYKIHLRVHTGERPFPCHLCEKAFRDRSALNVHLRIHTRENPHQCQVCGATFQSSGGLKQHTLGHVGISPYECQRCGVTCGSRGALKRHMRFHSRTTAADAQDDDDGVQASEAASKPSSRSQHRKRRGESEKEEDSVKRREEIGALSVMADDTLTTSSLGAK</sequence>
<keyword evidence="14" id="KW-1185">Reference proteome</keyword>
<feature type="domain" description="C2H2-type" evidence="12">
    <location>
        <begin position="592"/>
        <end position="620"/>
    </location>
</feature>
<feature type="domain" description="C2H2-type" evidence="12">
    <location>
        <begin position="789"/>
        <end position="816"/>
    </location>
</feature>
<keyword evidence="3" id="KW-0677">Repeat</keyword>
<evidence type="ECO:0000256" key="2">
    <source>
        <dbReference type="ARBA" id="ARBA00022723"/>
    </source>
</evidence>
<protein>
    <recommendedName>
        <fullName evidence="12">C2H2-type domain-containing protein</fullName>
    </recommendedName>
</protein>
<dbReference type="FunFam" id="3.30.160.60:FF:000557">
    <property type="entry name" value="zinc finger and SCAN domain-containing protein 29"/>
    <property type="match status" value="1"/>
</dbReference>
<keyword evidence="6" id="KW-0805">Transcription regulation</keyword>
<dbReference type="AlphaFoldDB" id="A0A2T7PQV4"/>
<evidence type="ECO:0000313" key="14">
    <source>
        <dbReference type="Proteomes" id="UP000245119"/>
    </source>
</evidence>
<gene>
    <name evidence="13" type="ORF">C0Q70_02777</name>
</gene>
<accession>A0A2T7PQV4</accession>
<dbReference type="FunFam" id="3.30.160.60:FF:000322">
    <property type="entry name" value="GDNF-inducible zinc finger protein 1"/>
    <property type="match status" value="1"/>
</dbReference>
<keyword evidence="7" id="KW-0238">DNA-binding</keyword>
<keyword evidence="8" id="KW-0804">Transcription</keyword>
<feature type="domain" description="C2H2-type" evidence="12">
    <location>
        <begin position="621"/>
        <end position="648"/>
    </location>
</feature>
<feature type="domain" description="C2H2-type" evidence="12">
    <location>
        <begin position="761"/>
        <end position="788"/>
    </location>
</feature>
<dbReference type="Proteomes" id="UP000245119">
    <property type="component" value="Linkage Group LG2"/>
</dbReference>
<dbReference type="PANTHER" id="PTHR24381">
    <property type="entry name" value="ZINC FINGER PROTEIN"/>
    <property type="match status" value="1"/>
</dbReference>
<feature type="domain" description="C2H2-type" evidence="12">
    <location>
        <begin position="705"/>
        <end position="732"/>
    </location>
</feature>
<name>A0A2T7PQV4_POMCA</name>
<evidence type="ECO:0000256" key="11">
    <source>
        <dbReference type="SAM" id="MobiDB-lite"/>
    </source>
</evidence>
<dbReference type="InterPro" id="IPR013087">
    <property type="entry name" value="Znf_C2H2_type"/>
</dbReference>
<evidence type="ECO:0000259" key="12">
    <source>
        <dbReference type="PROSITE" id="PS50157"/>
    </source>
</evidence>
<comment type="caution">
    <text evidence="13">The sequence shown here is derived from an EMBL/GenBank/DDBJ whole genome shotgun (WGS) entry which is preliminary data.</text>
</comment>
<dbReference type="PROSITE" id="PS00028">
    <property type="entry name" value="ZINC_FINGER_C2H2_1"/>
    <property type="match status" value="7"/>
</dbReference>
<dbReference type="InterPro" id="IPR036236">
    <property type="entry name" value="Znf_C2H2_sf"/>
</dbReference>
<evidence type="ECO:0000256" key="4">
    <source>
        <dbReference type="ARBA" id="ARBA00022771"/>
    </source>
</evidence>
<keyword evidence="5" id="KW-0862">Zinc</keyword>
<evidence type="ECO:0000256" key="6">
    <source>
        <dbReference type="ARBA" id="ARBA00023015"/>
    </source>
</evidence>
<evidence type="ECO:0000256" key="3">
    <source>
        <dbReference type="ARBA" id="ARBA00022737"/>
    </source>
</evidence>
<dbReference type="PANTHER" id="PTHR24381:SF398">
    <property type="entry name" value="GLASS"/>
    <property type="match status" value="1"/>
</dbReference>
<feature type="region of interest" description="Disordered" evidence="11">
    <location>
        <begin position="814"/>
        <end position="880"/>
    </location>
</feature>
<dbReference type="GO" id="GO:0000977">
    <property type="term" value="F:RNA polymerase II transcription regulatory region sequence-specific DNA binding"/>
    <property type="evidence" value="ECO:0007669"/>
    <property type="project" value="TreeGrafter"/>
</dbReference>
<dbReference type="GO" id="GO:0005634">
    <property type="term" value="C:nucleus"/>
    <property type="evidence" value="ECO:0007669"/>
    <property type="project" value="UniProtKB-SubCell"/>
</dbReference>
<evidence type="ECO:0000313" key="13">
    <source>
        <dbReference type="EMBL" id="PVD35811.1"/>
    </source>
</evidence>
<proteinExistence type="predicted"/>
<feature type="domain" description="C2H2-type" evidence="12">
    <location>
        <begin position="677"/>
        <end position="704"/>
    </location>
</feature>
<dbReference type="SMART" id="SM00355">
    <property type="entry name" value="ZnF_C2H2"/>
    <property type="match status" value="8"/>
</dbReference>
<dbReference type="Pfam" id="PF00096">
    <property type="entry name" value="zf-C2H2"/>
    <property type="match status" value="5"/>
</dbReference>
<keyword evidence="9" id="KW-0539">Nucleus</keyword>